<dbReference type="EMBL" id="JARFPK010000027">
    <property type="protein sequence ID" value="MDF0591102.1"/>
    <property type="molecule type" value="Genomic_DNA"/>
</dbReference>
<keyword evidence="2" id="KW-1185">Reference proteome</keyword>
<protein>
    <recommendedName>
        <fullName evidence="3">Acyltransferase</fullName>
    </recommendedName>
</protein>
<evidence type="ECO:0000313" key="1">
    <source>
        <dbReference type="EMBL" id="MDF0591102.1"/>
    </source>
</evidence>
<dbReference type="Proteomes" id="UP001220010">
    <property type="component" value="Unassembled WGS sequence"/>
</dbReference>
<reference evidence="1 2" key="1">
    <citation type="submission" date="2023-03" db="EMBL/GenBank/DDBJ databases">
        <title>WGS of Methanotrichaceae archaeon Mx.</title>
        <authorList>
            <person name="Sorokin D.Y."/>
            <person name="Merkel A.Y."/>
        </authorList>
    </citation>
    <scope>NUCLEOTIDE SEQUENCE [LARGE SCALE GENOMIC DNA]</scope>
    <source>
        <strain evidence="1 2">Mx</strain>
    </source>
</reference>
<comment type="caution">
    <text evidence="1">The sequence shown here is derived from an EMBL/GenBank/DDBJ whole genome shotgun (WGS) entry which is preliminary data.</text>
</comment>
<evidence type="ECO:0000313" key="2">
    <source>
        <dbReference type="Proteomes" id="UP001220010"/>
    </source>
</evidence>
<name>A0ABT5X949_9EURY</name>
<accession>A0ABT5X949</accession>
<sequence>MVRDPAASPSKRSLDRQTATGLVRSGLSRLFFVIFHHRIAGYYWILLDIFEIA</sequence>
<gene>
    <name evidence="1" type="ORF">P0O15_07960</name>
</gene>
<proteinExistence type="predicted"/>
<organism evidence="1 2">
    <name type="scientific">Candidatus Methanocrinis natronophilus</name>
    <dbReference type="NCBI Taxonomy" id="3033396"/>
    <lineage>
        <taxon>Archaea</taxon>
        <taxon>Methanobacteriati</taxon>
        <taxon>Methanobacteriota</taxon>
        <taxon>Stenosarchaea group</taxon>
        <taxon>Methanomicrobia</taxon>
        <taxon>Methanotrichales</taxon>
        <taxon>Methanotrichaceae</taxon>
        <taxon>Methanocrinis</taxon>
    </lineage>
</organism>
<evidence type="ECO:0008006" key="3">
    <source>
        <dbReference type="Google" id="ProtNLM"/>
    </source>
</evidence>